<evidence type="ECO:0000256" key="3">
    <source>
        <dbReference type="ARBA" id="ARBA00022691"/>
    </source>
</evidence>
<name>A0ABW0MMW4_9BURK</name>
<dbReference type="RefSeq" id="WP_379756363.1">
    <property type="nucleotide sequence ID" value="NZ_JBHSMR010000013.1"/>
</dbReference>
<organism evidence="6 7">
    <name type="scientific">Massilia suwonensis</name>
    <dbReference type="NCBI Taxonomy" id="648895"/>
    <lineage>
        <taxon>Bacteria</taxon>
        <taxon>Pseudomonadati</taxon>
        <taxon>Pseudomonadota</taxon>
        <taxon>Betaproteobacteria</taxon>
        <taxon>Burkholderiales</taxon>
        <taxon>Oxalobacteraceae</taxon>
        <taxon>Telluria group</taxon>
        <taxon>Massilia</taxon>
    </lineage>
</organism>
<feature type="transmembrane region" description="Helical" evidence="4">
    <location>
        <begin position="60"/>
        <end position="78"/>
    </location>
</feature>
<keyword evidence="2 6" id="KW-0808">Transferase</keyword>
<feature type="domain" description="Methyltransferase" evidence="5">
    <location>
        <begin position="132"/>
        <end position="219"/>
    </location>
</feature>
<comment type="caution">
    <text evidence="6">The sequence shown here is derived from an EMBL/GenBank/DDBJ whole genome shotgun (WGS) entry which is preliminary data.</text>
</comment>
<evidence type="ECO:0000256" key="2">
    <source>
        <dbReference type="ARBA" id="ARBA00022679"/>
    </source>
</evidence>
<dbReference type="Gene3D" id="3.40.50.150">
    <property type="entry name" value="Vaccinia Virus protein VP39"/>
    <property type="match status" value="1"/>
</dbReference>
<dbReference type="InterPro" id="IPR029063">
    <property type="entry name" value="SAM-dependent_MTases_sf"/>
</dbReference>
<dbReference type="GO" id="GO:0008168">
    <property type="term" value="F:methyltransferase activity"/>
    <property type="evidence" value="ECO:0007669"/>
    <property type="project" value="UniProtKB-KW"/>
</dbReference>
<dbReference type="PANTHER" id="PTHR13610">
    <property type="entry name" value="METHYLTRANSFERASE DOMAIN-CONTAINING PROTEIN"/>
    <property type="match status" value="1"/>
</dbReference>
<evidence type="ECO:0000313" key="6">
    <source>
        <dbReference type="EMBL" id="MFC5479238.1"/>
    </source>
</evidence>
<feature type="transmembrane region" description="Helical" evidence="4">
    <location>
        <begin position="85"/>
        <end position="103"/>
    </location>
</feature>
<evidence type="ECO:0000256" key="4">
    <source>
        <dbReference type="SAM" id="Phobius"/>
    </source>
</evidence>
<dbReference type="CDD" id="cd02440">
    <property type="entry name" value="AdoMet_MTases"/>
    <property type="match status" value="1"/>
</dbReference>
<dbReference type="EC" id="2.1.-.-" evidence="6"/>
<gene>
    <name evidence="6" type="ORF">ACFPQ5_13660</name>
</gene>
<evidence type="ECO:0000259" key="5">
    <source>
        <dbReference type="Pfam" id="PF13649"/>
    </source>
</evidence>
<dbReference type="GO" id="GO:0032259">
    <property type="term" value="P:methylation"/>
    <property type="evidence" value="ECO:0007669"/>
    <property type="project" value="UniProtKB-KW"/>
</dbReference>
<dbReference type="Proteomes" id="UP001596101">
    <property type="component" value="Unassembled WGS sequence"/>
</dbReference>
<keyword evidence="3" id="KW-0949">S-adenosyl-L-methionine</keyword>
<evidence type="ECO:0000313" key="7">
    <source>
        <dbReference type="Proteomes" id="UP001596101"/>
    </source>
</evidence>
<dbReference type="InterPro" id="IPR026170">
    <property type="entry name" value="FAM173A/B"/>
</dbReference>
<dbReference type="PANTHER" id="PTHR13610:SF9">
    <property type="entry name" value="FI06469P"/>
    <property type="match status" value="1"/>
</dbReference>
<accession>A0ABW0MMW4</accession>
<proteinExistence type="predicted"/>
<dbReference type="InterPro" id="IPR041698">
    <property type="entry name" value="Methyltransf_25"/>
</dbReference>
<keyword evidence="1 6" id="KW-0489">Methyltransferase</keyword>
<evidence type="ECO:0000256" key="1">
    <source>
        <dbReference type="ARBA" id="ARBA00022603"/>
    </source>
</evidence>
<feature type="transmembrane region" description="Helical" evidence="4">
    <location>
        <begin position="190"/>
        <end position="209"/>
    </location>
</feature>
<keyword evidence="4" id="KW-0812">Transmembrane</keyword>
<reference evidence="7" key="1">
    <citation type="journal article" date="2019" name="Int. J. Syst. Evol. Microbiol.">
        <title>The Global Catalogue of Microorganisms (GCM) 10K type strain sequencing project: providing services to taxonomists for standard genome sequencing and annotation.</title>
        <authorList>
            <consortium name="The Broad Institute Genomics Platform"/>
            <consortium name="The Broad Institute Genome Sequencing Center for Infectious Disease"/>
            <person name="Wu L."/>
            <person name="Ma J."/>
        </authorList>
    </citation>
    <scope>NUCLEOTIDE SEQUENCE [LARGE SCALE GENOMIC DNA]</scope>
    <source>
        <strain evidence="7">CCUG 43111</strain>
    </source>
</reference>
<keyword evidence="4" id="KW-1133">Transmembrane helix</keyword>
<keyword evidence="4" id="KW-0472">Membrane</keyword>
<dbReference type="Pfam" id="PF13649">
    <property type="entry name" value="Methyltransf_25"/>
    <property type="match status" value="1"/>
</dbReference>
<sequence length="252" mass="27822">MGLRLLRAPAVRALLCQLAAFPLTLLAVYLLARAGAQPSYLHAALLQGAFAALLTWRVRLASWWIAIGLLFPAALYAGSGLDLPPWLFLAIFLFMLVLYWSTFRTQVPYYPSGKSAWAAVAEQLPQGGRVSVIDIGSGLGGLVLDLARRPNVQATGIELAPLPWLASWLRARLTGSSAVFIRGDYESLDFGAYDAVFAYLSPAVMTALWRKAKREMRPGSMLMSYEFTVSEVLPSMSLYLQDTGRTLYIWHF</sequence>
<dbReference type="EMBL" id="JBHSMR010000013">
    <property type="protein sequence ID" value="MFC5479238.1"/>
    <property type="molecule type" value="Genomic_DNA"/>
</dbReference>
<keyword evidence="7" id="KW-1185">Reference proteome</keyword>
<protein>
    <submittedName>
        <fullName evidence="6">Class I SAM-dependent methyltransferase</fullName>
        <ecNumber evidence="6">2.1.-.-</ecNumber>
    </submittedName>
</protein>
<dbReference type="SUPFAM" id="SSF53335">
    <property type="entry name" value="S-adenosyl-L-methionine-dependent methyltransferases"/>
    <property type="match status" value="1"/>
</dbReference>